<dbReference type="PANTHER" id="PTHR24098">
    <property type="entry name" value="OUTER SEGMENT 5"/>
    <property type="match status" value="1"/>
</dbReference>
<keyword evidence="3" id="KW-1185">Reference proteome</keyword>
<proteinExistence type="predicted"/>
<dbReference type="Gene3D" id="1.25.40.470">
    <property type="match status" value="1"/>
</dbReference>
<feature type="domain" description="IFT80/172/WDR35 TPR" evidence="1">
    <location>
        <begin position="54"/>
        <end position="190"/>
    </location>
</feature>
<sequence length="198" mass="22887">MTFQDSSKALIRRSDGVLVSVATSPYPLALYDLVKTGQWDKATRLCRFIKDPSMWASLAAVAMAQKELNTAEVAFAAIDEVDKLHFVLKVKMIPTEEGRNAELAMYRRRPNEAESILVQAGLTYRAIKLNIKLFRWERALALAQQYKQHTDTVLWYRQRIPQFQELFEQVALDEKQIKQRILEEKAKEAQRPGAKRYV</sequence>
<evidence type="ECO:0000259" key="1">
    <source>
        <dbReference type="Pfam" id="PF23387"/>
    </source>
</evidence>
<dbReference type="EMBL" id="BLLF01003794">
    <property type="protein sequence ID" value="GFH28239.1"/>
    <property type="molecule type" value="Genomic_DNA"/>
</dbReference>
<dbReference type="GO" id="GO:0060271">
    <property type="term" value="P:cilium assembly"/>
    <property type="evidence" value="ECO:0007669"/>
    <property type="project" value="TreeGrafter"/>
</dbReference>
<dbReference type="Pfam" id="PF23387">
    <property type="entry name" value="TPR_IFT80_172"/>
    <property type="match status" value="1"/>
</dbReference>
<evidence type="ECO:0000313" key="3">
    <source>
        <dbReference type="Proteomes" id="UP000485058"/>
    </source>
</evidence>
<dbReference type="AlphaFoldDB" id="A0A6A0A6P8"/>
<accession>A0A6A0A6P8</accession>
<gene>
    <name evidence="2" type="ORF">HaLaN_26698</name>
</gene>
<organism evidence="2 3">
    <name type="scientific">Haematococcus lacustris</name>
    <name type="common">Green alga</name>
    <name type="synonym">Haematococcus pluvialis</name>
    <dbReference type="NCBI Taxonomy" id="44745"/>
    <lineage>
        <taxon>Eukaryota</taxon>
        <taxon>Viridiplantae</taxon>
        <taxon>Chlorophyta</taxon>
        <taxon>core chlorophytes</taxon>
        <taxon>Chlorophyceae</taxon>
        <taxon>CS clade</taxon>
        <taxon>Chlamydomonadales</taxon>
        <taxon>Haematococcaceae</taxon>
        <taxon>Haematococcus</taxon>
    </lineage>
</organism>
<dbReference type="FunFam" id="1.25.40.470:FF:000007">
    <property type="entry name" value="Intraflagellar transport 80 homolog (Chlamydomonas)"/>
    <property type="match status" value="1"/>
</dbReference>
<comment type="caution">
    <text evidence="2">The sequence shown here is derived from an EMBL/GenBank/DDBJ whole genome shotgun (WGS) entry which is preliminary data.</text>
</comment>
<dbReference type="GO" id="GO:0005929">
    <property type="term" value="C:cilium"/>
    <property type="evidence" value="ECO:0007669"/>
    <property type="project" value="TreeGrafter"/>
</dbReference>
<evidence type="ECO:0000313" key="2">
    <source>
        <dbReference type="EMBL" id="GFH28239.1"/>
    </source>
</evidence>
<dbReference type="GO" id="GO:0030992">
    <property type="term" value="C:intraciliary transport particle B"/>
    <property type="evidence" value="ECO:0007669"/>
    <property type="project" value="TreeGrafter"/>
</dbReference>
<reference evidence="2 3" key="1">
    <citation type="submission" date="2020-02" db="EMBL/GenBank/DDBJ databases">
        <title>Draft genome sequence of Haematococcus lacustris strain NIES-144.</title>
        <authorList>
            <person name="Morimoto D."/>
            <person name="Nakagawa S."/>
            <person name="Yoshida T."/>
            <person name="Sawayama S."/>
        </authorList>
    </citation>
    <scope>NUCLEOTIDE SEQUENCE [LARGE SCALE GENOMIC DNA]</scope>
    <source>
        <strain evidence="2 3">NIES-144</strain>
    </source>
</reference>
<name>A0A6A0A6P8_HAELA</name>
<protein>
    <submittedName>
        <fullName evidence="2">WD_REPEATS_REGION domain-containing protein</fullName>
    </submittedName>
</protein>
<dbReference type="InterPro" id="IPR056157">
    <property type="entry name" value="TPR_IFT80_172_dom"/>
</dbReference>
<dbReference type="PANTHER" id="PTHR24098:SF0">
    <property type="entry name" value="OUTER SEGMENT 5"/>
    <property type="match status" value="1"/>
</dbReference>
<dbReference type="Proteomes" id="UP000485058">
    <property type="component" value="Unassembled WGS sequence"/>
</dbReference>